<protein>
    <recommendedName>
        <fullName evidence="3">DUF559 domain-containing protein</fullName>
    </recommendedName>
</protein>
<gene>
    <name evidence="1" type="ORF">GCM10023216_22560</name>
</gene>
<keyword evidence="2" id="KW-1185">Reference proteome</keyword>
<sequence>MLTVVHRPSARPGGFWCHDSVRSPETLPPAALSLARRQEQLIDSQQLQACGVNRSRISRNVGYGTLRRVGHGIYDLIAVPPEQRTMDPDPERNDLHQHRRRRGAWLGLLRYGPRAVAVGQTALLLHGVEGLPVEPRVEVSRQDRRERTSFEGVTLRRYVSFRHVADVGGRRVAPIQLALAQAVPTLERREAVAVHDSALHRRLVNAVTLREAHDLARGRRGVERTHPWWDLTDGRAESPAETWARLSCLDAGAPPDALQHLFYRRDGSVAARVDLAWHLPDGHWFICEIDGRTAHESPQALLRDRRRQNELVAAGHRVVRFTGADAYRDLPGAAIRAHLQRLGWVPGGRIPPVSWLD</sequence>
<evidence type="ECO:0000313" key="1">
    <source>
        <dbReference type="EMBL" id="GAA4730339.1"/>
    </source>
</evidence>
<accession>A0ABP8YHI7</accession>
<dbReference type="Proteomes" id="UP001500956">
    <property type="component" value="Unassembled WGS sequence"/>
</dbReference>
<dbReference type="SUPFAM" id="SSF52980">
    <property type="entry name" value="Restriction endonuclease-like"/>
    <property type="match status" value="1"/>
</dbReference>
<dbReference type="EMBL" id="BAABID010000009">
    <property type="protein sequence ID" value="GAA4730339.1"/>
    <property type="molecule type" value="Genomic_DNA"/>
</dbReference>
<evidence type="ECO:0000313" key="2">
    <source>
        <dbReference type="Proteomes" id="UP001500956"/>
    </source>
</evidence>
<dbReference type="InterPro" id="IPR011335">
    <property type="entry name" value="Restrct_endonuc-II-like"/>
</dbReference>
<reference evidence="2" key="1">
    <citation type="journal article" date="2019" name="Int. J. Syst. Evol. Microbiol.">
        <title>The Global Catalogue of Microorganisms (GCM) 10K type strain sequencing project: providing services to taxonomists for standard genome sequencing and annotation.</title>
        <authorList>
            <consortium name="The Broad Institute Genomics Platform"/>
            <consortium name="The Broad Institute Genome Sequencing Center for Infectious Disease"/>
            <person name="Wu L."/>
            <person name="Ma J."/>
        </authorList>
    </citation>
    <scope>NUCLEOTIDE SEQUENCE [LARGE SCALE GENOMIC DNA]</scope>
    <source>
        <strain evidence="2">JCM 18063</strain>
    </source>
</reference>
<organism evidence="1 2">
    <name type="scientific">Isoptericola chiayiensis</name>
    <dbReference type="NCBI Taxonomy" id="579446"/>
    <lineage>
        <taxon>Bacteria</taxon>
        <taxon>Bacillati</taxon>
        <taxon>Actinomycetota</taxon>
        <taxon>Actinomycetes</taxon>
        <taxon>Micrococcales</taxon>
        <taxon>Promicromonosporaceae</taxon>
        <taxon>Isoptericola</taxon>
    </lineage>
</organism>
<proteinExistence type="predicted"/>
<comment type="caution">
    <text evidence="1">The sequence shown here is derived from an EMBL/GenBank/DDBJ whole genome shotgun (WGS) entry which is preliminary data.</text>
</comment>
<name>A0ABP8YHI7_9MICO</name>
<evidence type="ECO:0008006" key="3">
    <source>
        <dbReference type="Google" id="ProtNLM"/>
    </source>
</evidence>